<feature type="chain" id="PRO_5003506555" evidence="1">
    <location>
        <begin position="19"/>
        <end position="86"/>
    </location>
</feature>
<evidence type="ECO:0000313" key="2">
    <source>
        <dbReference type="EMBL" id="GAA54248.1"/>
    </source>
</evidence>
<organism evidence="2 3">
    <name type="scientific">Clonorchis sinensis</name>
    <name type="common">Chinese liver fluke</name>
    <dbReference type="NCBI Taxonomy" id="79923"/>
    <lineage>
        <taxon>Eukaryota</taxon>
        <taxon>Metazoa</taxon>
        <taxon>Spiralia</taxon>
        <taxon>Lophotrochozoa</taxon>
        <taxon>Platyhelminthes</taxon>
        <taxon>Trematoda</taxon>
        <taxon>Digenea</taxon>
        <taxon>Opisthorchiida</taxon>
        <taxon>Opisthorchiata</taxon>
        <taxon>Opisthorchiidae</taxon>
        <taxon>Clonorchis</taxon>
    </lineage>
</organism>
<accession>G7YMR7</accession>
<evidence type="ECO:0000256" key="1">
    <source>
        <dbReference type="SAM" id="SignalP"/>
    </source>
</evidence>
<proteinExistence type="predicted"/>
<dbReference type="Proteomes" id="UP000008909">
    <property type="component" value="Unassembled WGS sequence"/>
</dbReference>
<reference key="2">
    <citation type="submission" date="2011-10" db="EMBL/GenBank/DDBJ databases">
        <title>The genome and transcriptome sequence of Clonorchis sinensis provide insights into the carcinogenic liver fluke.</title>
        <authorList>
            <person name="Wang X."/>
            <person name="Huang Y."/>
            <person name="Chen W."/>
            <person name="Liu H."/>
            <person name="Guo L."/>
            <person name="Chen Y."/>
            <person name="Luo F."/>
            <person name="Zhou W."/>
            <person name="Sun J."/>
            <person name="Mao Q."/>
            <person name="Liang P."/>
            <person name="Zhou C."/>
            <person name="Tian Y."/>
            <person name="Men J."/>
            <person name="Lv X."/>
            <person name="Huang L."/>
            <person name="Zhou J."/>
            <person name="Hu Y."/>
            <person name="Li R."/>
            <person name="Zhang F."/>
            <person name="Lei H."/>
            <person name="Li X."/>
            <person name="Hu X."/>
            <person name="Liang C."/>
            <person name="Xu J."/>
            <person name="Wu Z."/>
            <person name="Yu X."/>
        </authorList>
    </citation>
    <scope>NUCLEOTIDE SEQUENCE</scope>
    <source>
        <strain>Henan</strain>
    </source>
</reference>
<feature type="signal peptide" evidence="1">
    <location>
        <begin position="1"/>
        <end position="18"/>
    </location>
</feature>
<dbReference type="Pfam" id="PF05753">
    <property type="entry name" value="TRAP_beta"/>
    <property type="match status" value="1"/>
</dbReference>
<keyword evidence="1" id="KW-0732">Signal</keyword>
<name>G7YMR7_CLOSI</name>
<sequence length="86" mass="10042">MVFHVFFSCIFIFLTVSGQGSDVARLAVSKQVLNEYIFQGKELTILYTIYNLHSRLCQTNRADATINGYPIKQRRFRLVLQYNTYP</sequence>
<evidence type="ECO:0000313" key="3">
    <source>
        <dbReference type="Proteomes" id="UP000008909"/>
    </source>
</evidence>
<gene>
    <name evidence="2" type="ORF">CLF_113027</name>
</gene>
<dbReference type="AlphaFoldDB" id="G7YMR7"/>
<keyword evidence="3" id="KW-1185">Reference proteome</keyword>
<protein>
    <submittedName>
        <fullName evidence="2">Translocon-associated protein subunit beta</fullName>
    </submittedName>
</protein>
<reference evidence="2" key="1">
    <citation type="journal article" date="2011" name="Genome Biol.">
        <title>The draft genome of the carcinogenic human liver fluke Clonorchis sinensis.</title>
        <authorList>
            <person name="Wang X."/>
            <person name="Chen W."/>
            <person name="Huang Y."/>
            <person name="Sun J."/>
            <person name="Men J."/>
            <person name="Liu H."/>
            <person name="Luo F."/>
            <person name="Guo L."/>
            <person name="Lv X."/>
            <person name="Deng C."/>
            <person name="Zhou C."/>
            <person name="Fan Y."/>
            <person name="Li X."/>
            <person name="Huang L."/>
            <person name="Hu Y."/>
            <person name="Liang C."/>
            <person name="Hu X."/>
            <person name="Xu J."/>
            <person name="Yu X."/>
        </authorList>
    </citation>
    <scope>NUCLEOTIDE SEQUENCE [LARGE SCALE GENOMIC DNA]</scope>
    <source>
        <strain evidence="2">Henan</strain>
    </source>
</reference>
<feature type="non-terminal residue" evidence="2">
    <location>
        <position position="86"/>
    </location>
</feature>
<dbReference type="EMBL" id="DF143827">
    <property type="protein sequence ID" value="GAA54248.1"/>
    <property type="molecule type" value="Genomic_DNA"/>
</dbReference>